<dbReference type="Pfam" id="PF01476">
    <property type="entry name" value="LysM"/>
    <property type="match status" value="1"/>
</dbReference>
<reference evidence="3 4" key="1">
    <citation type="submission" date="2016-03" db="EMBL/GenBank/DDBJ databases">
        <title>Genome sequencing of Psychrobacter alimentarius PAMC 27889.</title>
        <authorList>
            <person name="Lee J."/>
            <person name="Kim O.-S."/>
        </authorList>
    </citation>
    <scope>NUCLEOTIDE SEQUENCE [LARGE SCALE GENOMIC DNA]</scope>
    <source>
        <strain evidence="3 4">PAMC 27889</strain>
    </source>
</reference>
<feature type="region of interest" description="Disordered" evidence="1">
    <location>
        <begin position="16"/>
        <end position="49"/>
    </location>
</feature>
<dbReference type="GeneID" id="33059181"/>
<protein>
    <submittedName>
        <fullName evidence="3">Peptidoglycan-binding protein LysM</fullName>
    </submittedName>
</protein>
<accession>A0ABN4N1I7</accession>
<gene>
    <name evidence="3" type="ORF">A3K91_0601</name>
</gene>
<organism evidence="3 4">
    <name type="scientific">Psychrobacter alimentarius</name>
    <dbReference type="NCBI Taxonomy" id="261164"/>
    <lineage>
        <taxon>Bacteria</taxon>
        <taxon>Pseudomonadati</taxon>
        <taxon>Pseudomonadota</taxon>
        <taxon>Gammaproteobacteria</taxon>
        <taxon>Moraxellales</taxon>
        <taxon>Moraxellaceae</taxon>
        <taxon>Psychrobacter</taxon>
    </lineage>
</organism>
<dbReference type="NCBIfam" id="NF008399">
    <property type="entry name" value="PRK11198.1"/>
    <property type="match status" value="1"/>
</dbReference>
<feature type="compositionally biased region" description="Low complexity" evidence="1">
    <location>
        <begin position="29"/>
        <end position="45"/>
    </location>
</feature>
<dbReference type="InterPro" id="IPR036779">
    <property type="entry name" value="LysM_dom_sf"/>
</dbReference>
<dbReference type="SUPFAM" id="SSF54106">
    <property type="entry name" value="LysM domain"/>
    <property type="match status" value="1"/>
</dbReference>
<evidence type="ECO:0000256" key="1">
    <source>
        <dbReference type="SAM" id="MobiDB-lite"/>
    </source>
</evidence>
<dbReference type="PANTHER" id="PTHR34700:SF8">
    <property type="entry name" value="POTASSIUM BINDING PROTEIN KBP"/>
    <property type="match status" value="1"/>
</dbReference>
<dbReference type="SMART" id="SM00257">
    <property type="entry name" value="LysM"/>
    <property type="match status" value="1"/>
</dbReference>
<sequence>MGVFSFAKDIGEKIFNRDDAKHDAKSETKAAATTPAAKTTGTPAASSEPSAQSVANLLLRRIQQQNLNISDLQIKYNGTTDTAEISGKAKTQADREKAIIAIGNVQNVAKVIDSIDIEEDAPESTMYTVKSGDSLSKIAKDVYGSTADYMKIFEANKPMLSDPDKIYPGQVLRIPKP</sequence>
<dbReference type="CDD" id="cd00118">
    <property type="entry name" value="LysM"/>
    <property type="match status" value="1"/>
</dbReference>
<dbReference type="InterPro" id="IPR018392">
    <property type="entry name" value="LysM"/>
</dbReference>
<feature type="domain" description="LysM" evidence="2">
    <location>
        <begin position="125"/>
        <end position="174"/>
    </location>
</feature>
<keyword evidence="4" id="KW-1185">Reference proteome</keyword>
<name>A0ABN4N1I7_9GAMM</name>
<evidence type="ECO:0000313" key="3">
    <source>
        <dbReference type="EMBL" id="AMT96226.1"/>
    </source>
</evidence>
<feature type="compositionally biased region" description="Basic and acidic residues" evidence="1">
    <location>
        <begin position="16"/>
        <end position="28"/>
    </location>
</feature>
<dbReference type="Proteomes" id="UP000076104">
    <property type="component" value="Chromosome"/>
</dbReference>
<dbReference type="Gene3D" id="3.10.350.10">
    <property type="entry name" value="LysM domain"/>
    <property type="match status" value="1"/>
</dbReference>
<dbReference type="PROSITE" id="PS51782">
    <property type="entry name" value="LYSM"/>
    <property type="match status" value="1"/>
</dbReference>
<dbReference type="EMBL" id="CP014945">
    <property type="protein sequence ID" value="AMT96226.1"/>
    <property type="molecule type" value="Genomic_DNA"/>
</dbReference>
<dbReference type="PANTHER" id="PTHR34700">
    <property type="entry name" value="POTASSIUM BINDING PROTEIN KBP"/>
    <property type="match status" value="1"/>
</dbReference>
<evidence type="ECO:0000259" key="2">
    <source>
        <dbReference type="PROSITE" id="PS51782"/>
    </source>
</evidence>
<dbReference type="RefSeq" id="WP_062843953.1">
    <property type="nucleotide sequence ID" value="NZ_CP014945.1"/>
</dbReference>
<proteinExistence type="predicted"/>
<dbReference type="InterPro" id="IPR052196">
    <property type="entry name" value="Bact_Kbp"/>
</dbReference>
<evidence type="ECO:0000313" key="4">
    <source>
        <dbReference type="Proteomes" id="UP000076104"/>
    </source>
</evidence>